<protein>
    <submittedName>
        <fullName evidence="2">Uncharacterized protein</fullName>
    </submittedName>
</protein>
<evidence type="ECO:0000313" key="2">
    <source>
        <dbReference type="EMBL" id="NEU76010.1"/>
    </source>
</evidence>
<dbReference type="AlphaFoldDB" id="A0A846HHB8"/>
<organism evidence="2 3">
    <name type="scientific">Hassallia byssoidea VB512170</name>
    <dbReference type="NCBI Taxonomy" id="1304833"/>
    <lineage>
        <taxon>Bacteria</taxon>
        <taxon>Bacillati</taxon>
        <taxon>Cyanobacteriota</taxon>
        <taxon>Cyanophyceae</taxon>
        <taxon>Nostocales</taxon>
        <taxon>Tolypothrichaceae</taxon>
        <taxon>Hassallia</taxon>
    </lineage>
</organism>
<sequence length="75" mass="8131">MPFMDHSSNGLNLGLITIPQSLMTQTGTASILLLLLAQKASQSALEAMGQASEEIFRGDRLPILNFPNEDELSRS</sequence>
<keyword evidence="1" id="KW-1133">Transmembrane helix</keyword>
<keyword evidence="1" id="KW-0812">Transmembrane</keyword>
<keyword evidence="3" id="KW-1185">Reference proteome</keyword>
<gene>
    <name evidence="2" type="ORF">PI95_026515</name>
</gene>
<accession>A0A846HHB8</accession>
<dbReference type="EMBL" id="JTCM02000091">
    <property type="protein sequence ID" value="NEU76010.1"/>
    <property type="molecule type" value="Genomic_DNA"/>
</dbReference>
<evidence type="ECO:0000313" key="3">
    <source>
        <dbReference type="Proteomes" id="UP000031549"/>
    </source>
</evidence>
<proteinExistence type="predicted"/>
<keyword evidence="1" id="KW-0472">Membrane</keyword>
<feature type="transmembrane region" description="Helical" evidence="1">
    <location>
        <begin position="12"/>
        <end position="36"/>
    </location>
</feature>
<reference evidence="2 3" key="1">
    <citation type="journal article" date="2015" name="Genome Announc.">
        <title>Draft Genome Sequence of Cyanobacterium Hassallia byssoidea Strain VB512170, Isolated from Monuments in India.</title>
        <authorList>
            <person name="Singh D."/>
            <person name="Chandrababunaidu M.M."/>
            <person name="Panda A."/>
            <person name="Sen D."/>
            <person name="Bhattacharyya S."/>
            <person name="Adhikary S.P."/>
            <person name="Tripathy S."/>
        </authorList>
    </citation>
    <scope>NUCLEOTIDE SEQUENCE [LARGE SCALE GENOMIC DNA]</scope>
    <source>
        <strain evidence="2 3">VB512170</strain>
    </source>
</reference>
<evidence type="ECO:0000256" key="1">
    <source>
        <dbReference type="SAM" id="Phobius"/>
    </source>
</evidence>
<name>A0A846HHB8_9CYAN</name>
<comment type="caution">
    <text evidence="2">The sequence shown here is derived from an EMBL/GenBank/DDBJ whole genome shotgun (WGS) entry which is preliminary data.</text>
</comment>
<dbReference type="Proteomes" id="UP000031549">
    <property type="component" value="Unassembled WGS sequence"/>
</dbReference>